<organism evidence="6 7">
    <name type="scientific">Pleurodeles waltl</name>
    <name type="common">Iberian ribbed newt</name>
    <dbReference type="NCBI Taxonomy" id="8319"/>
    <lineage>
        <taxon>Eukaryota</taxon>
        <taxon>Metazoa</taxon>
        <taxon>Chordata</taxon>
        <taxon>Craniata</taxon>
        <taxon>Vertebrata</taxon>
        <taxon>Euteleostomi</taxon>
        <taxon>Amphibia</taxon>
        <taxon>Batrachia</taxon>
        <taxon>Caudata</taxon>
        <taxon>Salamandroidea</taxon>
        <taxon>Salamandridae</taxon>
        <taxon>Pleurodelinae</taxon>
        <taxon>Pleurodeles</taxon>
    </lineage>
</organism>
<evidence type="ECO:0000256" key="3">
    <source>
        <dbReference type="ARBA" id="ARBA00022490"/>
    </source>
</evidence>
<name>A0AAV7QB61_PLEWA</name>
<proteinExistence type="predicted"/>
<evidence type="ECO:0000256" key="1">
    <source>
        <dbReference type="ARBA" id="ARBA00004123"/>
    </source>
</evidence>
<dbReference type="InterPro" id="IPR039924">
    <property type="entry name" value="ICln/Lot5/Saf5"/>
</dbReference>
<evidence type="ECO:0000256" key="2">
    <source>
        <dbReference type="ARBA" id="ARBA00004496"/>
    </source>
</evidence>
<evidence type="ECO:0000256" key="4">
    <source>
        <dbReference type="ARBA" id="ARBA00023242"/>
    </source>
</evidence>
<comment type="caution">
    <text evidence="6">The sequence shown here is derived from an EMBL/GenBank/DDBJ whole genome shotgun (WGS) entry which is preliminary data.</text>
</comment>
<keyword evidence="7" id="KW-1185">Reference proteome</keyword>
<dbReference type="GO" id="GO:0005634">
    <property type="term" value="C:nucleus"/>
    <property type="evidence" value="ECO:0007669"/>
    <property type="project" value="UniProtKB-SubCell"/>
</dbReference>
<dbReference type="InterPro" id="IPR011993">
    <property type="entry name" value="PH-like_dom_sf"/>
</dbReference>
<protein>
    <recommendedName>
        <fullName evidence="8">Chloride conductance regulatory protein ICln</fullName>
    </recommendedName>
</protein>
<accession>A0AAV7QB61</accession>
<sequence>MVNAKLGDDELKENYMGDNADESDSDYDIELITEIRFFPSDKSAFETVCECQALPQNPGEEDSDDDFEGEEHDVEAHTLWLGDIPTFYPYEEGLLRLTAEGQSTL</sequence>
<evidence type="ECO:0000313" key="6">
    <source>
        <dbReference type="EMBL" id="KAJ1135365.1"/>
    </source>
</evidence>
<dbReference type="AlphaFoldDB" id="A0AAV7QB61"/>
<dbReference type="EMBL" id="JANPWB010000010">
    <property type="protein sequence ID" value="KAJ1135365.1"/>
    <property type="molecule type" value="Genomic_DNA"/>
</dbReference>
<dbReference type="Gene3D" id="2.30.29.30">
    <property type="entry name" value="Pleckstrin-homology domain (PH domain)/Phosphotyrosine-binding domain (PTB)"/>
    <property type="match status" value="1"/>
</dbReference>
<feature type="compositionally biased region" description="Basic and acidic residues" evidence="5">
    <location>
        <begin position="1"/>
        <end position="15"/>
    </location>
</feature>
<evidence type="ECO:0008006" key="8">
    <source>
        <dbReference type="Google" id="ProtNLM"/>
    </source>
</evidence>
<keyword evidence="3" id="KW-0963">Cytoplasm</keyword>
<gene>
    <name evidence="6" type="ORF">NDU88_001805</name>
</gene>
<comment type="subcellular location">
    <subcellularLocation>
        <location evidence="2">Cytoplasm</location>
    </subcellularLocation>
    <subcellularLocation>
        <location evidence="1">Nucleus</location>
    </subcellularLocation>
</comment>
<keyword evidence="4" id="KW-0539">Nucleus</keyword>
<dbReference type="Proteomes" id="UP001066276">
    <property type="component" value="Chromosome 6"/>
</dbReference>
<dbReference type="Pfam" id="PF03517">
    <property type="entry name" value="Voldacs"/>
    <property type="match status" value="1"/>
</dbReference>
<evidence type="ECO:0000313" key="7">
    <source>
        <dbReference type="Proteomes" id="UP001066276"/>
    </source>
</evidence>
<feature type="region of interest" description="Disordered" evidence="5">
    <location>
        <begin position="1"/>
        <end position="23"/>
    </location>
</feature>
<reference evidence="6" key="1">
    <citation type="journal article" date="2022" name="bioRxiv">
        <title>Sequencing and chromosome-scale assembly of the giantPleurodeles waltlgenome.</title>
        <authorList>
            <person name="Brown T."/>
            <person name="Elewa A."/>
            <person name="Iarovenko S."/>
            <person name="Subramanian E."/>
            <person name="Araus A.J."/>
            <person name="Petzold A."/>
            <person name="Susuki M."/>
            <person name="Suzuki K.-i.T."/>
            <person name="Hayashi T."/>
            <person name="Toyoda A."/>
            <person name="Oliveira C."/>
            <person name="Osipova E."/>
            <person name="Leigh N.D."/>
            <person name="Simon A."/>
            <person name="Yun M.H."/>
        </authorList>
    </citation>
    <scope>NUCLEOTIDE SEQUENCE</scope>
    <source>
        <strain evidence="6">20211129_DDA</strain>
        <tissue evidence="6">Liver</tissue>
    </source>
</reference>
<dbReference type="GO" id="GO:0005737">
    <property type="term" value="C:cytoplasm"/>
    <property type="evidence" value="ECO:0007669"/>
    <property type="project" value="UniProtKB-SubCell"/>
</dbReference>
<evidence type="ECO:0000256" key="5">
    <source>
        <dbReference type="SAM" id="MobiDB-lite"/>
    </source>
</evidence>